<evidence type="ECO:0000313" key="2">
    <source>
        <dbReference type="EMBL" id="SNQ59624.1"/>
    </source>
</evidence>
<reference evidence="3" key="1">
    <citation type="submission" date="2017-06" db="EMBL/GenBank/DDBJ databases">
        <authorList>
            <person name="Cremers G."/>
        </authorList>
    </citation>
    <scope>NUCLEOTIDE SEQUENCE [LARGE SCALE GENOMIC DNA]</scope>
</reference>
<gene>
    <name evidence="2" type="ORF">MNV_1250004</name>
</gene>
<evidence type="ECO:0000313" key="3">
    <source>
        <dbReference type="Proteomes" id="UP000218615"/>
    </source>
</evidence>
<accession>A0A284VK18</accession>
<dbReference type="InterPro" id="IPR012348">
    <property type="entry name" value="RNR-like"/>
</dbReference>
<dbReference type="EMBL" id="FZMP01000030">
    <property type="protein sequence ID" value="SNQ59624.1"/>
    <property type="molecule type" value="Genomic_DNA"/>
</dbReference>
<evidence type="ECO:0000259" key="1">
    <source>
        <dbReference type="SMART" id="SM00746"/>
    </source>
</evidence>
<organism evidence="2 3">
    <name type="scientific">Candidatus Methanoperedens nitratireducens</name>
    <dbReference type="NCBI Taxonomy" id="1392998"/>
    <lineage>
        <taxon>Archaea</taxon>
        <taxon>Methanobacteriati</taxon>
        <taxon>Methanobacteriota</taxon>
        <taxon>Stenosarchaea group</taxon>
        <taxon>Methanomicrobia</taxon>
        <taxon>Methanosarcinales</taxon>
        <taxon>ANME-2 cluster</taxon>
        <taxon>Candidatus Methanoperedentaceae</taxon>
        <taxon>Candidatus Methanoperedens</taxon>
    </lineage>
</organism>
<dbReference type="RefSeq" id="WP_096203965.1">
    <property type="nucleotide sequence ID" value="NZ_FZMP01000030.1"/>
</dbReference>
<dbReference type="Proteomes" id="UP000218615">
    <property type="component" value="Unassembled WGS sequence"/>
</dbReference>
<keyword evidence="3" id="KW-1185">Reference proteome</keyword>
<feature type="domain" description="TRASH" evidence="1">
    <location>
        <begin position="4"/>
        <end position="42"/>
    </location>
</feature>
<proteinExistence type="predicted"/>
<dbReference type="Pfam" id="PF04945">
    <property type="entry name" value="YHS"/>
    <property type="match status" value="1"/>
</dbReference>
<name>A0A284VK18_9EURY</name>
<protein>
    <recommendedName>
        <fullName evidence="1">TRASH domain-containing protein</fullName>
    </recommendedName>
</protein>
<dbReference type="OrthoDB" id="37898at2157"/>
<dbReference type="InterPro" id="IPR007029">
    <property type="entry name" value="YHS_dom"/>
</dbReference>
<dbReference type="InterPro" id="IPR011017">
    <property type="entry name" value="TRASH_dom"/>
</dbReference>
<dbReference type="SUPFAM" id="SSF47240">
    <property type="entry name" value="Ferritin-like"/>
    <property type="match status" value="1"/>
</dbReference>
<dbReference type="GO" id="GO:0016491">
    <property type="term" value="F:oxidoreductase activity"/>
    <property type="evidence" value="ECO:0007669"/>
    <property type="project" value="InterPro"/>
</dbReference>
<sequence>MQIDPVCGMRVDERTAQYKTEYKGKTYYFCAPGCKKAFESEPEKYLKGGPVGMGGEGRKPWWKFW</sequence>
<dbReference type="AlphaFoldDB" id="A0A284VK18"/>
<dbReference type="InterPro" id="IPR009078">
    <property type="entry name" value="Ferritin-like_SF"/>
</dbReference>
<dbReference type="Gene3D" id="1.10.620.20">
    <property type="entry name" value="Ribonucleotide Reductase, subunit A"/>
    <property type="match status" value="1"/>
</dbReference>
<dbReference type="SMART" id="SM00746">
    <property type="entry name" value="TRASH"/>
    <property type="match status" value="1"/>
</dbReference>